<name>A0A2P2QU81_RHIMU</name>
<dbReference type="EMBL" id="GGEC01089947">
    <property type="protein sequence ID" value="MBX70431.1"/>
    <property type="molecule type" value="Transcribed_RNA"/>
</dbReference>
<protein>
    <submittedName>
        <fullName evidence="1">Uncharacterized protein</fullName>
    </submittedName>
</protein>
<evidence type="ECO:0000313" key="1">
    <source>
        <dbReference type="EMBL" id="MBX70431.1"/>
    </source>
</evidence>
<accession>A0A2P2QU81</accession>
<sequence length="19" mass="2191">MHPHIFIMLPCAKAMVHLT</sequence>
<organism evidence="1">
    <name type="scientific">Rhizophora mucronata</name>
    <name type="common">Asiatic mangrove</name>
    <dbReference type="NCBI Taxonomy" id="61149"/>
    <lineage>
        <taxon>Eukaryota</taxon>
        <taxon>Viridiplantae</taxon>
        <taxon>Streptophyta</taxon>
        <taxon>Embryophyta</taxon>
        <taxon>Tracheophyta</taxon>
        <taxon>Spermatophyta</taxon>
        <taxon>Magnoliopsida</taxon>
        <taxon>eudicotyledons</taxon>
        <taxon>Gunneridae</taxon>
        <taxon>Pentapetalae</taxon>
        <taxon>rosids</taxon>
        <taxon>fabids</taxon>
        <taxon>Malpighiales</taxon>
        <taxon>Rhizophoraceae</taxon>
        <taxon>Rhizophora</taxon>
    </lineage>
</organism>
<reference evidence="1" key="1">
    <citation type="submission" date="2018-02" db="EMBL/GenBank/DDBJ databases">
        <title>Rhizophora mucronata_Transcriptome.</title>
        <authorList>
            <person name="Meera S.P."/>
            <person name="Sreeshan A."/>
            <person name="Augustine A."/>
        </authorList>
    </citation>
    <scope>NUCLEOTIDE SEQUENCE</scope>
    <source>
        <tissue evidence="1">Leaf</tissue>
    </source>
</reference>
<dbReference type="AlphaFoldDB" id="A0A2P2QU81"/>
<proteinExistence type="predicted"/>